<keyword evidence="4" id="KW-1185">Reference proteome</keyword>
<evidence type="ECO:0000256" key="2">
    <source>
        <dbReference type="SAM" id="SignalP"/>
    </source>
</evidence>
<evidence type="ECO:0000313" key="3">
    <source>
        <dbReference type="EMBL" id="RKO89102.1"/>
    </source>
</evidence>
<feature type="chain" id="PRO_5020444647" evidence="2">
    <location>
        <begin position="22"/>
        <end position="192"/>
    </location>
</feature>
<reference evidence="4" key="1">
    <citation type="journal article" date="2018" name="Nat. Microbiol.">
        <title>Leveraging single-cell genomics to expand the fungal tree of life.</title>
        <authorList>
            <person name="Ahrendt S.R."/>
            <person name="Quandt C.A."/>
            <person name="Ciobanu D."/>
            <person name="Clum A."/>
            <person name="Salamov A."/>
            <person name="Andreopoulos B."/>
            <person name="Cheng J.F."/>
            <person name="Woyke T."/>
            <person name="Pelin A."/>
            <person name="Henrissat B."/>
            <person name="Reynolds N.K."/>
            <person name="Benny G.L."/>
            <person name="Smith M.E."/>
            <person name="James T.Y."/>
            <person name="Grigoriev I.V."/>
        </authorList>
    </citation>
    <scope>NUCLEOTIDE SEQUENCE [LARGE SCALE GENOMIC DNA]</scope>
</reference>
<accession>A0A4P9WA67</accession>
<feature type="region of interest" description="Disordered" evidence="1">
    <location>
        <begin position="170"/>
        <end position="192"/>
    </location>
</feature>
<feature type="signal peptide" evidence="2">
    <location>
        <begin position="1"/>
        <end position="21"/>
    </location>
</feature>
<dbReference type="AlphaFoldDB" id="A0A4P9WA67"/>
<feature type="compositionally biased region" description="Basic and acidic residues" evidence="1">
    <location>
        <begin position="180"/>
        <end position="192"/>
    </location>
</feature>
<dbReference type="EMBL" id="KZ996288">
    <property type="protein sequence ID" value="RKO89102.1"/>
    <property type="molecule type" value="Genomic_DNA"/>
</dbReference>
<evidence type="ECO:0000256" key="1">
    <source>
        <dbReference type="SAM" id="MobiDB-lite"/>
    </source>
</evidence>
<name>A0A4P9WA67_9FUNG</name>
<evidence type="ECO:0000313" key="4">
    <source>
        <dbReference type="Proteomes" id="UP000269721"/>
    </source>
</evidence>
<protein>
    <submittedName>
        <fullName evidence="3">Uncharacterized protein</fullName>
    </submittedName>
</protein>
<keyword evidence="2" id="KW-0732">Signal</keyword>
<proteinExistence type="predicted"/>
<organism evidence="3 4">
    <name type="scientific">Blyttiomyces helicus</name>
    <dbReference type="NCBI Taxonomy" id="388810"/>
    <lineage>
        <taxon>Eukaryota</taxon>
        <taxon>Fungi</taxon>
        <taxon>Fungi incertae sedis</taxon>
        <taxon>Chytridiomycota</taxon>
        <taxon>Chytridiomycota incertae sedis</taxon>
        <taxon>Chytridiomycetes</taxon>
        <taxon>Chytridiomycetes incertae sedis</taxon>
        <taxon>Blyttiomyces</taxon>
    </lineage>
</organism>
<dbReference type="Proteomes" id="UP000269721">
    <property type="component" value="Unassembled WGS sequence"/>
</dbReference>
<gene>
    <name evidence="3" type="ORF">BDK51DRAFT_34911</name>
</gene>
<sequence length="192" mass="20916">MALKLALIALSALSLAGTALATPSATYETSYGHGYGYSEYSPNENKGYGDDHRKGYDGGYGYGHKGYDDGYGKRYGYGYSSFAPASYGYENKGYGLARPSHMEELTLDFTPSSPPPTRPSYDKGYDSYGKSYDSYGDSYSKYYDSYGKGYDSYGKGSDSYGKGYGYGESYHKGYGGKSGLKRDDTGKKETQA</sequence>